<dbReference type="Pfam" id="PF18075">
    <property type="entry name" value="FtsX_ECD"/>
    <property type="match status" value="1"/>
</dbReference>
<proteinExistence type="predicted"/>
<dbReference type="PANTHER" id="PTHR47755">
    <property type="entry name" value="CELL DIVISION PROTEIN FTSX"/>
    <property type="match status" value="1"/>
</dbReference>
<dbReference type="GO" id="GO:0016020">
    <property type="term" value="C:membrane"/>
    <property type="evidence" value="ECO:0007669"/>
    <property type="project" value="InterPro"/>
</dbReference>
<evidence type="ECO:0000313" key="3">
    <source>
        <dbReference type="EMBL" id="PRY59918.1"/>
    </source>
</evidence>
<dbReference type="InterPro" id="IPR040690">
    <property type="entry name" value="FtsX_ECD"/>
</dbReference>
<keyword evidence="1" id="KW-1133">Transmembrane helix</keyword>
<dbReference type="PANTHER" id="PTHR47755:SF1">
    <property type="entry name" value="CELL DIVISION PROTEIN FTSX"/>
    <property type="match status" value="1"/>
</dbReference>
<protein>
    <recommendedName>
        <fullName evidence="2">FtsX extracellular domain-containing protein</fullName>
    </recommendedName>
</protein>
<evidence type="ECO:0000256" key="1">
    <source>
        <dbReference type="SAM" id="Phobius"/>
    </source>
</evidence>
<dbReference type="GO" id="GO:0051301">
    <property type="term" value="P:cell division"/>
    <property type="evidence" value="ECO:0007669"/>
    <property type="project" value="InterPro"/>
</dbReference>
<name>A0A2T0UPX3_9ACTN</name>
<dbReference type="RefSeq" id="WP_106363805.1">
    <property type="nucleotide sequence ID" value="NZ_PVTJ01000003.1"/>
</dbReference>
<organism evidence="3 4">
    <name type="scientific">Glycomyces artemisiae</name>
    <dbReference type="NCBI Taxonomy" id="1076443"/>
    <lineage>
        <taxon>Bacteria</taxon>
        <taxon>Bacillati</taxon>
        <taxon>Actinomycetota</taxon>
        <taxon>Actinomycetes</taxon>
        <taxon>Glycomycetales</taxon>
        <taxon>Glycomycetaceae</taxon>
        <taxon>Glycomyces</taxon>
    </lineage>
</organism>
<reference evidence="3 4" key="1">
    <citation type="submission" date="2018-03" db="EMBL/GenBank/DDBJ databases">
        <title>Genomic Encyclopedia of Type Strains, Phase III (KMG-III): the genomes of soil and plant-associated and newly described type strains.</title>
        <authorList>
            <person name="Whitman W."/>
        </authorList>
    </citation>
    <scope>NUCLEOTIDE SEQUENCE [LARGE SCALE GENOMIC DNA]</scope>
    <source>
        <strain evidence="3 4">CGMCC 4.7067</strain>
    </source>
</reference>
<gene>
    <name evidence="3" type="ORF">B0I28_103392</name>
</gene>
<comment type="caution">
    <text evidence="3">The sequence shown here is derived from an EMBL/GenBank/DDBJ whole genome shotgun (WGS) entry which is preliminary data.</text>
</comment>
<evidence type="ECO:0000259" key="2">
    <source>
        <dbReference type="Pfam" id="PF18075"/>
    </source>
</evidence>
<dbReference type="Proteomes" id="UP000238176">
    <property type="component" value="Unassembled WGS sequence"/>
</dbReference>
<keyword evidence="1" id="KW-0472">Membrane</keyword>
<accession>A0A2T0UPX3</accession>
<keyword evidence="4" id="KW-1185">Reference proteome</keyword>
<sequence>MSTITGPAKMPLGRTLAIAALCVGVAVAGTLAYFLLREEEEVAAHEFPGDVDVIIYLERDIEDDVLEQIETALQQHPLTEEVEFESQAEAFEHFQDTFADQPEILDGAEADTLPSSFHVKLTDSDRSEEYIQDFENVDGIYEISDMVALYRYWEPACIEFEDKGISPDEEDTESILYEIQQACRNFGYTL</sequence>
<evidence type="ECO:0000313" key="4">
    <source>
        <dbReference type="Proteomes" id="UP000238176"/>
    </source>
</evidence>
<dbReference type="EMBL" id="PVTJ01000003">
    <property type="protein sequence ID" value="PRY59918.1"/>
    <property type="molecule type" value="Genomic_DNA"/>
</dbReference>
<dbReference type="OrthoDB" id="9812531at2"/>
<feature type="transmembrane region" description="Helical" evidence="1">
    <location>
        <begin position="16"/>
        <end position="36"/>
    </location>
</feature>
<keyword evidence="1" id="KW-0812">Transmembrane</keyword>
<dbReference type="AlphaFoldDB" id="A0A2T0UPX3"/>
<feature type="domain" description="FtsX extracellular" evidence="2">
    <location>
        <begin position="51"/>
        <end position="143"/>
    </location>
</feature>
<dbReference type="InterPro" id="IPR004513">
    <property type="entry name" value="FtsX"/>
</dbReference>
<dbReference type="Gene3D" id="3.30.70.3040">
    <property type="match status" value="1"/>
</dbReference>